<dbReference type="GO" id="GO:0005990">
    <property type="term" value="P:lactose catabolic process"/>
    <property type="evidence" value="ECO:0007669"/>
    <property type="project" value="TreeGrafter"/>
</dbReference>
<reference evidence="7 8" key="1">
    <citation type="submission" date="2016-12" db="EMBL/GenBank/DDBJ databases">
        <title>Trade-off between light-utilization and light-protection in marine flavobacteria.</title>
        <authorList>
            <person name="Kumagai Y."/>
            <person name="Yoshizawa S."/>
            <person name="Kogure K."/>
            <person name="Iwasaki W."/>
        </authorList>
    </citation>
    <scope>NUCLEOTIDE SEQUENCE [LARGE SCALE GENOMIC DNA]</scope>
    <source>
        <strain evidence="7 8">KCTC 12100</strain>
    </source>
</reference>
<dbReference type="Gene3D" id="2.60.40.10">
    <property type="entry name" value="Immunoglobulins"/>
    <property type="match status" value="1"/>
</dbReference>
<dbReference type="AlphaFoldDB" id="A0A2P6CB38"/>
<organism evidence="7 8">
    <name type="scientific">Polaribacter butkevichii</name>
    <dbReference type="NCBI Taxonomy" id="218490"/>
    <lineage>
        <taxon>Bacteria</taxon>
        <taxon>Pseudomonadati</taxon>
        <taxon>Bacteroidota</taxon>
        <taxon>Flavobacteriia</taxon>
        <taxon>Flavobacteriales</taxon>
        <taxon>Flavobacteriaceae</taxon>
    </lineage>
</organism>
<dbReference type="InterPro" id="IPR008979">
    <property type="entry name" value="Galactose-bd-like_sf"/>
</dbReference>
<name>A0A2P6CB38_9FLAO</name>
<evidence type="ECO:0000259" key="6">
    <source>
        <dbReference type="Pfam" id="PF02837"/>
    </source>
</evidence>
<dbReference type="GO" id="GO:0004565">
    <property type="term" value="F:beta-galactosidase activity"/>
    <property type="evidence" value="ECO:0007669"/>
    <property type="project" value="UniProtKB-EC"/>
</dbReference>
<dbReference type="InterPro" id="IPR013783">
    <property type="entry name" value="Ig-like_fold"/>
</dbReference>
<dbReference type="EMBL" id="MSCK01000001">
    <property type="protein sequence ID" value="PQJ72126.1"/>
    <property type="molecule type" value="Genomic_DNA"/>
</dbReference>
<dbReference type="Proteomes" id="UP000247345">
    <property type="component" value="Unassembled WGS sequence"/>
</dbReference>
<dbReference type="InterPro" id="IPR036156">
    <property type="entry name" value="Beta-gal/glucu_dom_sf"/>
</dbReference>
<evidence type="ECO:0000256" key="2">
    <source>
        <dbReference type="ARBA" id="ARBA00007401"/>
    </source>
</evidence>
<evidence type="ECO:0000313" key="7">
    <source>
        <dbReference type="EMBL" id="PQJ72126.1"/>
    </source>
</evidence>
<protein>
    <recommendedName>
        <fullName evidence="3">beta-galactosidase</fullName>
        <ecNumber evidence="3">3.2.1.23</ecNumber>
    </recommendedName>
</protein>
<comment type="similarity">
    <text evidence="2">Belongs to the glycosyl hydrolase 2 family.</text>
</comment>
<evidence type="ECO:0000256" key="5">
    <source>
        <dbReference type="ARBA" id="ARBA00023295"/>
    </source>
</evidence>
<dbReference type="SUPFAM" id="SSF49303">
    <property type="entry name" value="beta-Galactosidase/glucuronidase domain"/>
    <property type="match status" value="1"/>
</dbReference>
<dbReference type="EC" id="3.2.1.23" evidence="3"/>
<accession>A0A2P6CB38</accession>
<dbReference type="InterPro" id="IPR050347">
    <property type="entry name" value="Bact_Beta-galactosidase"/>
</dbReference>
<dbReference type="Gene3D" id="2.60.120.260">
    <property type="entry name" value="Galactose-binding domain-like"/>
    <property type="match status" value="1"/>
</dbReference>
<feature type="domain" description="Glycosyl hydrolases family 2 sugar binding" evidence="6">
    <location>
        <begin position="29"/>
        <end position="168"/>
    </location>
</feature>
<proteinExistence type="inferred from homology"/>
<dbReference type="SUPFAM" id="SSF49785">
    <property type="entry name" value="Galactose-binding domain-like"/>
    <property type="match status" value="1"/>
</dbReference>
<evidence type="ECO:0000313" key="8">
    <source>
        <dbReference type="Proteomes" id="UP000247345"/>
    </source>
</evidence>
<sequence length="243" mass="27784">MGESRMGKSRNFSDSVSGRPTDFYKNDFSLKGWDTINVPSNWEMQGFGVPIYVNRIYAFPTNPPFIPHNINNVGSYKRDFEVSKDWDGKDVYLHFAGVSGAMYVWVNGKKVGYNEGSKTAAEFNVTNFVKPGKNNVSVQVLRWSDTSYMEDQDFWRLSGIERDVYVYAVDKVTVRDFRITADLENNYKDGVFKAALKIDNNTQKEQTRAIEVKLLDGDKEVYSESKVIKLNAGRNTIDFNKVL</sequence>
<evidence type="ECO:0000256" key="1">
    <source>
        <dbReference type="ARBA" id="ARBA00001412"/>
    </source>
</evidence>
<evidence type="ECO:0000256" key="4">
    <source>
        <dbReference type="ARBA" id="ARBA00022801"/>
    </source>
</evidence>
<comment type="caution">
    <text evidence="7">The sequence shown here is derived from an EMBL/GenBank/DDBJ whole genome shotgun (WGS) entry which is preliminary data.</text>
</comment>
<dbReference type="Pfam" id="PF02837">
    <property type="entry name" value="Glyco_hydro_2_N"/>
    <property type="match status" value="1"/>
</dbReference>
<dbReference type="OrthoDB" id="9801077at2"/>
<dbReference type="RefSeq" id="WP_105047784.1">
    <property type="nucleotide sequence ID" value="NZ_CP150661.1"/>
</dbReference>
<gene>
    <name evidence="7" type="ORF">BTO14_02165</name>
</gene>
<dbReference type="PANTHER" id="PTHR46323">
    <property type="entry name" value="BETA-GALACTOSIDASE"/>
    <property type="match status" value="1"/>
</dbReference>
<keyword evidence="8" id="KW-1185">Reference proteome</keyword>
<keyword evidence="5" id="KW-0326">Glycosidase</keyword>
<dbReference type="GO" id="GO:0009341">
    <property type="term" value="C:beta-galactosidase complex"/>
    <property type="evidence" value="ECO:0007669"/>
    <property type="project" value="TreeGrafter"/>
</dbReference>
<comment type="catalytic activity">
    <reaction evidence="1">
        <text>Hydrolysis of terminal non-reducing beta-D-galactose residues in beta-D-galactosides.</text>
        <dbReference type="EC" id="3.2.1.23"/>
    </reaction>
</comment>
<dbReference type="PANTHER" id="PTHR46323:SF2">
    <property type="entry name" value="BETA-GALACTOSIDASE"/>
    <property type="match status" value="1"/>
</dbReference>
<keyword evidence="4" id="KW-0378">Hydrolase</keyword>
<evidence type="ECO:0000256" key="3">
    <source>
        <dbReference type="ARBA" id="ARBA00012756"/>
    </source>
</evidence>
<dbReference type="InterPro" id="IPR006104">
    <property type="entry name" value="Glyco_hydro_2_N"/>
</dbReference>